<gene>
    <name evidence="3" type="ORF">RF819_06625</name>
</gene>
<dbReference type="OrthoDB" id="9794826at2"/>
<feature type="chain" id="PRO_5013114627" evidence="2">
    <location>
        <begin position="25"/>
        <end position="324"/>
    </location>
</feature>
<proteinExistence type="predicted"/>
<name>A0A1T1AQQ7_RHOFE</name>
<dbReference type="Pfam" id="PF03480">
    <property type="entry name" value="DctP"/>
    <property type="match status" value="1"/>
</dbReference>
<evidence type="ECO:0000313" key="4">
    <source>
        <dbReference type="Proteomes" id="UP000190750"/>
    </source>
</evidence>
<dbReference type="PANTHER" id="PTHR33376:SF2">
    <property type="entry name" value="DICARBOXYLATE-BINDING PERIPLASMIC PROTEIN"/>
    <property type="match status" value="1"/>
</dbReference>
<dbReference type="SUPFAM" id="SSF53850">
    <property type="entry name" value="Periplasmic binding protein-like II"/>
    <property type="match status" value="1"/>
</dbReference>
<organism evidence="3 4">
    <name type="scientific">Rhodoferax fermentans</name>
    <dbReference type="NCBI Taxonomy" id="28066"/>
    <lineage>
        <taxon>Bacteria</taxon>
        <taxon>Pseudomonadati</taxon>
        <taxon>Pseudomonadota</taxon>
        <taxon>Betaproteobacteria</taxon>
        <taxon>Burkholderiales</taxon>
        <taxon>Comamonadaceae</taxon>
        <taxon>Rhodoferax</taxon>
    </lineage>
</organism>
<dbReference type="InterPro" id="IPR018389">
    <property type="entry name" value="DctP_fam"/>
</dbReference>
<dbReference type="RefSeq" id="WP_078364244.1">
    <property type="nucleotide sequence ID" value="NZ_MTJN01000002.1"/>
</dbReference>
<dbReference type="PIRSF" id="PIRSF006470">
    <property type="entry name" value="DctB"/>
    <property type="match status" value="1"/>
</dbReference>
<dbReference type="PANTHER" id="PTHR33376">
    <property type="match status" value="1"/>
</dbReference>
<dbReference type="NCBIfam" id="TIGR00787">
    <property type="entry name" value="dctP"/>
    <property type="match status" value="1"/>
</dbReference>
<evidence type="ECO:0000256" key="1">
    <source>
        <dbReference type="ARBA" id="ARBA00022729"/>
    </source>
</evidence>
<protein>
    <submittedName>
        <fullName evidence="3">C4-dicarboxylate ABC transporter</fullName>
    </submittedName>
</protein>
<keyword evidence="4" id="KW-1185">Reference proteome</keyword>
<dbReference type="GO" id="GO:0030246">
    <property type="term" value="F:carbohydrate binding"/>
    <property type="evidence" value="ECO:0007669"/>
    <property type="project" value="TreeGrafter"/>
</dbReference>
<dbReference type="GO" id="GO:0030288">
    <property type="term" value="C:outer membrane-bounded periplasmic space"/>
    <property type="evidence" value="ECO:0007669"/>
    <property type="project" value="InterPro"/>
</dbReference>
<dbReference type="EMBL" id="MTJN01000002">
    <property type="protein sequence ID" value="OOV06449.1"/>
    <property type="molecule type" value="Genomic_DNA"/>
</dbReference>
<dbReference type="AlphaFoldDB" id="A0A1T1AQQ7"/>
<dbReference type="GO" id="GO:0055085">
    <property type="term" value="P:transmembrane transport"/>
    <property type="evidence" value="ECO:0007669"/>
    <property type="project" value="InterPro"/>
</dbReference>
<dbReference type="Proteomes" id="UP000190750">
    <property type="component" value="Unassembled WGS sequence"/>
</dbReference>
<dbReference type="NCBIfam" id="NF037995">
    <property type="entry name" value="TRAP_S1"/>
    <property type="match status" value="1"/>
</dbReference>
<reference evidence="3 4" key="1">
    <citation type="submission" date="2017-01" db="EMBL/GenBank/DDBJ databases">
        <title>Genome sequencing of Rhodoferax fermentans JCM 7819.</title>
        <authorList>
            <person name="Kim Y.J."/>
            <person name="Farh M.E.-A."/>
            <person name="Yang D.-C."/>
        </authorList>
    </citation>
    <scope>NUCLEOTIDE SEQUENCE [LARGE SCALE GENOMIC DNA]</scope>
    <source>
        <strain evidence="3 4">JCM 7819</strain>
    </source>
</reference>
<dbReference type="InterPro" id="IPR004682">
    <property type="entry name" value="TRAP_DctP"/>
</dbReference>
<comment type="caution">
    <text evidence="3">The sequence shown here is derived from an EMBL/GenBank/DDBJ whole genome shotgun (WGS) entry which is preliminary data.</text>
</comment>
<dbReference type="CDD" id="cd13671">
    <property type="entry name" value="PBP2_TRAP_SBP_like_3"/>
    <property type="match status" value="1"/>
</dbReference>
<accession>A0A1T1AQQ7</accession>
<evidence type="ECO:0000313" key="3">
    <source>
        <dbReference type="EMBL" id="OOV06449.1"/>
    </source>
</evidence>
<dbReference type="STRING" id="28066.RF819_06625"/>
<sequence length="324" mass="35573">MKKNVKKILAAALIAAFAAGSAYARDFRSADVHPQDYPTVMTVKKIGEIVSQKTGGKYNVKVFGNSSLGSEKDTVEQVKIGALDMVRVSTAAFHGIIPESMVPSFPFIFRDIKHFRAAMNGPAGDEILAAFDKAGFVGLALWESGARSVYAKKPVRNLADMKGMKIRVQQSDLWVSLVQAMGANPTPIPMAEVYTALKTGLVDAAENNYPSYETAKHYEAAPIYSETQHVMSPEVLVFSKKVWDTLTPEEHKIIRDAVKEAGPYYIDLWTKKEQASKDAAKKAGATFVDDVNKPEFVAAMKPVWDKFSPTPQLKALVQKIVNTK</sequence>
<evidence type="ECO:0000256" key="2">
    <source>
        <dbReference type="SAM" id="SignalP"/>
    </source>
</evidence>
<dbReference type="InterPro" id="IPR038404">
    <property type="entry name" value="TRAP_DctP_sf"/>
</dbReference>
<feature type="signal peptide" evidence="2">
    <location>
        <begin position="1"/>
        <end position="24"/>
    </location>
</feature>
<dbReference type="Gene3D" id="3.40.190.170">
    <property type="entry name" value="Bacterial extracellular solute-binding protein, family 7"/>
    <property type="match status" value="1"/>
</dbReference>
<keyword evidence="1 2" id="KW-0732">Signal</keyword>